<dbReference type="Proteomes" id="UP000271241">
    <property type="component" value="Unassembled WGS sequence"/>
</dbReference>
<organism evidence="3 4">
    <name type="scientific">Thamnocephalis sphaerospora</name>
    <dbReference type="NCBI Taxonomy" id="78915"/>
    <lineage>
        <taxon>Eukaryota</taxon>
        <taxon>Fungi</taxon>
        <taxon>Fungi incertae sedis</taxon>
        <taxon>Zoopagomycota</taxon>
        <taxon>Zoopagomycotina</taxon>
        <taxon>Zoopagomycetes</taxon>
        <taxon>Zoopagales</taxon>
        <taxon>Sigmoideomycetaceae</taxon>
        <taxon>Thamnocephalis</taxon>
    </lineage>
</organism>
<feature type="region of interest" description="Disordered" evidence="1">
    <location>
        <begin position="168"/>
        <end position="277"/>
    </location>
</feature>
<protein>
    <submittedName>
        <fullName evidence="3">Uncharacterized protein</fullName>
    </submittedName>
</protein>
<name>A0A4P9XT24_9FUNG</name>
<accession>A0A4P9XT24</accession>
<evidence type="ECO:0000256" key="2">
    <source>
        <dbReference type="SAM" id="SignalP"/>
    </source>
</evidence>
<feature type="chain" id="PRO_5020329932" evidence="2">
    <location>
        <begin position="20"/>
        <end position="277"/>
    </location>
</feature>
<feature type="compositionally biased region" description="Polar residues" evidence="1">
    <location>
        <begin position="198"/>
        <end position="210"/>
    </location>
</feature>
<evidence type="ECO:0000313" key="3">
    <source>
        <dbReference type="EMBL" id="RKP08560.1"/>
    </source>
</evidence>
<keyword evidence="2" id="KW-0732">Signal</keyword>
<proteinExistence type="predicted"/>
<feature type="signal peptide" evidence="2">
    <location>
        <begin position="1"/>
        <end position="19"/>
    </location>
</feature>
<evidence type="ECO:0000313" key="4">
    <source>
        <dbReference type="Proteomes" id="UP000271241"/>
    </source>
</evidence>
<feature type="compositionally biased region" description="Basic and acidic residues" evidence="1">
    <location>
        <begin position="215"/>
        <end position="224"/>
    </location>
</feature>
<sequence>MKYTAIYCLAALLAVVGVASPDAQSVSALPADNGDLALLALLHRNNSINRSKKEQKPAGREPVVFPPPLVTHAHRRCYTVVYLGGDPRLVALTALVLVWKSLRARASTGRYRLADLAPRLSSAVGGRTRRDLDEEEQYERLLEGGDGDSTHSMVSADAQELVLAAERAGSCGRTSEDHGGTAFPWSRFDTGSDDDNGGTASHRFTGTTSGAWARLDSDAEHSASEEEPMNGDGRDDYGYMSDDDNRSAVYAKPDERMSTSSHFELEEDSKNDSGTAA</sequence>
<keyword evidence="4" id="KW-1185">Reference proteome</keyword>
<dbReference type="EMBL" id="KZ992590">
    <property type="protein sequence ID" value="RKP08560.1"/>
    <property type="molecule type" value="Genomic_DNA"/>
</dbReference>
<dbReference type="AlphaFoldDB" id="A0A4P9XT24"/>
<reference evidence="4" key="1">
    <citation type="journal article" date="2018" name="Nat. Microbiol.">
        <title>Leveraging single-cell genomics to expand the fungal tree of life.</title>
        <authorList>
            <person name="Ahrendt S.R."/>
            <person name="Quandt C.A."/>
            <person name="Ciobanu D."/>
            <person name="Clum A."/>
            <person name="Salamov A."/>
            <person name="Andreopoulos B."/>
            <person name="Cheng J.F."/>
            <person name="Woyke T."/>
            <person name="Pelin A."/>
            <person name="Henrissat B."/>
            <person name="Reynolds N.K."/>
            <person name="Benny G.L."/>
            <person name="Smith M.E."/>
            <person name="James T.Y."/>
            <person name="Grigoriev I.V."/>
        </authorList>
    </citation>
    <scope>NUCLEOTIDE SEQUENCE [LARGE SCALE GENOMIC DNA]</scope>
    <source>
        <strain evidence="4">RSA 1356</strain>
    </source>
</reference>
<evidence type="ECO:0000256" key="1">
    <source>
        <dbReference type="SAM" id="MobiDB-lite"/>
    </source>
</evidence>
<gene>
    <name evidence="3" type="ORF">THASP1DRAFT_23466</name>
</gene>